<dbReference type="RefSeq" id="XP_013902255.1">
    <property type="nucleotide sequence ID" value="XM_014046801.1"/>
</dbReference>
<dbReference type="OrthoDB" id="6079689at2759"/>
<dbReference type="GeneID" id="25737596"/>
<reference evidence="5 6" key="1">
    <citation type="journal article" date="2013" name="BMC Genomics">
        <title>Reconstruction of the lipid metabolism for the microalga Monoraphidium neglectum from its genome sequence reveals characteristics suitable for biofuel production.</title>
        <authorList>
            <person name="Bogen C."/>
            <person name="Al-Dilaimi A."/>
            <person name="Albersmeier A."/>
            <person name="Wichmann J."/>
            <person name="Grundmann M."/>
            <person name="Rupp O."/>
            <person name="Lauersen K.J."/>
            <person name="Blifernez-Klassen O."/>
            <person name="Kalinowski J."/>
            <person name="Goesmann A."/>
            <person name="Mussgnug J.H."/>
            <person name="Kruse O."/>
        </authorList>
    </citation>
    <scope>NUCLEOTIDE SEQUENCE [LARGE SCALE GENOMIC DNA]</scope>
    <source>
        <strain evidence="5 6">SAG 48.87</strain>
    </source>
</reference>
<dbReference type="PANTHER" id="PTHR46317:SF1">
    <property type="entry name" value="HYDROLASE, TATD FAMILY"/>
    <property type="match status" value="1"/>
</dbReference>
<dbReference type="EMBL" id="KK100888">
    <property type="protein sequence ID" value="KIZ03236.1"/>
    <property type="molecule type" value="Genomic_DNA"/>
</dbReference>
<proteinExistence type="inferred from homology"/>
<evidence type="ECO:0000313" key="6">
    <source>
        <dbReference type="Proteomes" id="UP000054498"/>
    </source>
</evidence>
<dbReference type="Pfam" id="PF01026">
    <property type="entry name" value="TatD_DNase"/>
    <property type="match status" value="1"/>
</dbReference>
<organism evidence="5 6">
    <name type="scientific">Monoraphidium neglectum</name>
    <dbReference type="NCBI Taxonomy" id="145388"/>
    <lineage>
        <taxon>Eukaryota</taxon>
        <taxon>Viridiplantae</taxon>
        <taxon>Chlorophyta</taxon>
        <taxon>core chlorophytes</taxon>
        <taxon>Chlorophyceae</taxon>
        <taxon>CS clade</taxon>
        <taxon>Sphaeropleales</taxon>
        <taxon>Selenastraceae</taxon>
        <taxon>Monoraphidium</taxon>
    </lineage>
</organism>
<dbReference type="GO" id="GO:0046872">
    <property type="term" value="F:metal ion binding"/>
    <property type="evidence" value="ECO:0007669"/>
    <property type="project" value="UniProtKB-KW"/>
</dbReference>
<evidence type="ECO:0000313" key="5">
    <source>
        <dbReference type="EMBL" id="KIZ03236.1"/>
    </source>
</evidence>
<evidence type="ECO:0000256" key="4">
    <source>
        <dbReference type="ARBA" id="ARBA00093287"/>
    </source>
</evidence>
<dbReference type="AlphaFoldDB" id="A0A0D2ND40"/>
<comment type="similarity">
    <text evidence="1">Belongs to the metallo-dependent hydrolases superfamily. TatD-type hydrolase family.</text>
</comment>
<name>A0A0D2ND40_9CHLO</name>
<dbReference type="SUPFAM" id="SSF51556">
    <property type="entry name" value="Metallo-dependent hydrolases"/>
    <property type="match status" value="1"/>
</dbReference>
<dbReference type="STRING" id="145388.A0A0D2ND40"/>
<evidence type="ECO:0000256" key="3">
    <source>
        <dbReference type="ARBA" id="ARBA00022801"/>
    </source>
</evidence>
<accession>A0A0D2ND40</accession>
<gene>
    <name evidence="5" type="ORF">MNEG_4719</name>
</gene>
<dbReference type="GO" id="GO:0016788">
    <property type="term" value="F:hydrolase activity, acting on ester bonds"/>
    <property type="evidence" value="ECO:0007669"/>
    <property type="project" value="InterPro"/>
</dbReference>
<dbReference type="InterPro" id="IPR032466">
    <property type="entry name" value="Metal_Hydrolase"/>
</dbReference>
<comment type="function">
    <text evidence="4">Exhibits 3'-exonuclease activities and apurinic/apyrimidinic (AP) endonuclease (in vitro). Show preferential AP endonuclease activity on double-stranded DNA substrates and 3'- exonuclease activity on single-stranded DNA.</text>
</comment>
<dbReference type="Gene3D" id="3.20.20.140">
    <property type="entry name" value="Metal-dependent hydrolases"/>
    <property type="match status" value="1"/>
</dbReference>
<dbReference type="EC" id="3.1.21.-" evidence="5"/>
<evidence type="ECO:0000256" key="1">
    <source>
        <dbReference type="ARBA" id="ARBA00009275"/>
    </source>
</evidence>
<evidence type="ECO:0000256" key="2">
    <source>
        <dbReference type="ARBA" id="ARBA00022723"/>
    </source>
</evidence>
<keyword evidence="3 5" id="KW-0378">Hydrolase</keyword>
<dbReference type="Proteomes" id="UP000054498">
    <property type="component" value="Unassembled WGS sequence"/>
</dbReference>
<dbReference type="InterPro" id="IPR001130">
    <property type="entry name" value="TatD-like"/>
</dbReference>
<sequence>MFDCHCHLYTPQFTPAEVADLSAEAAAVGVRAIVAVPETLADSRAVLQLAAGLHPVQPVHSDGLPYSGARCVSLEDLVPALDFIRDHADALVAVGEVGLDFSPHVLNGDEALKDVQRAVLAAQVSLANELGLPLNVHSRSAGHHAIDALLVRPHAQLPRLSDTTY</sequence>
<dbReference type="KEGG" id="mng:MNEG_4719"/>
<keyword evidence="2" id="KW-0479">Metal-binding</keyword>
<keyword evidence="6" id="KW-1185">Reference proteome</keyword>
<dbReference type="PANTHER" id="PTHR46317">
    <property type="entry name" value="HYDROLASE OF PHP SUPERFAMILY-RELATED PROTEIN"/>
    <property type="match status" value="1"/>
</dbReference>
<protein>
    <submittedName>
        <fullName evidence="5">Putative deoxyribonuclease TATDN3</fullName>
        <ecNumber evidence="5">3.1.21.-</ecNumber>
    </submittedName>
</protein>